<keyword evidence="2" id="KW-1185">Reference proteome</keyword>
<dbReference type="RefSeq" id="WP_034542865.1">
    <property type="nucleotide sequence ID" value="NZ_AZDZ01000014.1"/>
</dbReference>
<evidence type="ECO:0008006" key="3">
    <source>
        <dbReference type="Google" id="ProtNLM"/>
    </source>
</evidence>
<organism evidence="1 2">
    <name type="scientific">Companilactobacillus nodensis DSM 19682 = JCM 14932 = NBRC 107160</name>
    <dbReference type="NCBI Taxonomy" id="1423775"/>
    <lineage>
        <taxon>Bacteria</taxon>
        <taxon>Bacillati</taxon>
        <taxon>Bacillota</taxon>
        <taxon>Bacilli</taxon>
        <taxon>Lactobacillales</taxon>
        <taxon>Lactobacillaceae</taxon>
        <taxon>Companilactobacillus</taxon>
    </lineage>
</organism>
<dbReference type="InterPro" id="IPR006448">
    <property type="entry name" value="Phage_term_ssu_P27"/>
</dbReference>
<proteinExistence type="predicted"/>
<evidence type="ECO:0000313" key="1">
    <source>
        <dbReference type="EMBL" id="KRK79461.1"/>
    </source>
</evidence>
<dbReference type="eggNOG" id="ENOG50332NP">
    <property type="taxonomic scope" value="Bacteria"/>
</dbReference>
<name>A0A0R1K794_9LACO</name>
<dbReference type="Proteomes" id="UP000051248">
    <property type="component" value="Unassembled WGS sequence"/>
</dbReference>
<evidence type="ECO:0000313" key="2">
    <source>
        <dbReference type="Proteomes" id="UP000051248"/>
    </source>
</evidence>
<dbReference type="AlphaFoldDB" id="A0A0R1K794"/>
<protein>
    <recommendedName>
        <fullName evidence="3">Terminase small subunit</fullName>
    </recommendedName>
</protein>
<sequence>MAQKTITTVPKLRDSLISQLKSMNSDSATFLDLVEDYISFYKIKNELIADIHDRGVSIEWANSATQKGRKKNDSVSELVKVNAQMLKILQQLHIETLEGDDDSDDDFD</sequence>
<dbReference type="EMBL" id="AZDZ01000014">
    <property type="protein sequence ID" value="KRK79461.1"/>
    <property type="molecule type" value="Genomic_DNA"/>
</dbReference>
<comment type="caution">
    <text evidence="1">The sequence shown here is derived from an EMBL/GenBank/DDBJ whole genome shotgun (WGS) entry which is preliminary data.</text>
</comment>
<accession>A0A0R1K794</accession>
<dbReference type="OrthoDB" id="2192520at2"/>
<reference evidence="1 2" key="1">
    <citation type="journal article" date="2015" name="Genome Announc.">
        <title>Expanding the biotechnology potential of lactobacilli through comparative genomics of 213 strains and associated genera.</title>
        <authorList>
            <person name="Sun Z."/>
            <person name="Harris H.M."/>
            <person name="McCann A."/>
            <person name="Guo C."/>
            <person name="Argimon S."/>
            <person name="Zhang W."/>
            <person name="Yang X."/>
            <person name="Jeffery I.B."/>
            <person name="Cooney J.C."/>
            <person name="Kagawa T.F."/>
            <person name="Liu W."/>
            <person name="Song Y."/>
            <person name="Salvetti E."/>
            <person name="Wrobel A."/>
            <person name="Rasinkangas P."/>
            <person name="Parkhill J."/>
            <person name="Rea M.C."/>
            <person name="O'Sullivan O."/>
            <person name="Ritari J."/>
            <person name="Douillard F.P."/>
            <person name="Paul Ross R."/>
            <person name="Yang R."/>
            <person name="Briner A.E."/>
            <person name="Felis G.E."/>
            <person name="de Vos W.M."/>
            <person name="Barrangou R."/>
            <person name="Klaenhammer T.R."/>
            <person name="Caufield P.W."/>
            <person name="Cui Y."/>
            <person name="Zhang H."/>
            <person name="O'Toole P.W."/>
        </authorList>
    </citation>
    <scope>NUCLEOTIDE SEQUENCE [LARGE SCALE GENOMIC DNA]</scope>
    <source>
        <strain evidence="1 2">DSM 19682</strain>
    </source>
</reference>
<dbReference type="PATRIC" id="fig|1423775.4.peg.603"/>
<dbReference type="Pfam" id="PF05119">
    <property type="entry name" value="Terminase_4"/>
    <property type="match status" value="1"/>
</dbReference>
<gene>
    <name evidence="1" type="ORF">FD03_GL000591</name>
</gene>
<dbReference type="STRING" id="1423775.FD03_GL000591"/>